<sequence>MPNNIIEVVSFALAKGITEQDFMTANAQFETFLNAQSGLLYRSLAKQQNSTLYIDVIYWKTLHDATRVQQAFYDSPECQNFIKYIDKDTVELTHNRVIAQTECHN</sequence>
<evidence type="ECO:0000313" key="1">
    <source>
        <dbReference type="EMBL" id="TMO69067.1"/>
    </source>
</evidence>
<dbReference type="EMBL" id="PNBX01000024">
    <property type="protein sequence ID" value="TMO69067.1"/>
    <property type="molecule type" value="Genomic_DNA"/>
</dbReference>
<reference evidence="2" key="2">
    <citation type="submission" date="2019-06" db="EMBL/GenBank/DDBJ databases">
        <title>Co-occurence of chitin degradation, pigmentation and bioactivity in marine Pseudoalteromonas.</title>
        <authorList>
            <person name="Sonnenschein E.C."/>
            <person name="Bech P.K."/>
        </authorList>
    </citation>
    <scope>NUCLEOTIDE SEQUENCE [LARGE SCALE GENOMIC DNA]</scope>
    <source>
        <strain evidence="2">S3790</strain>
    </source>
</reference>
<organism evidence="1 2">
    <name type="scientific">Pseudoalteromonas aurantia</name>
    <dbReference type="NCBI Taxonomy" id="43654"/>
    <lineage>
        <taxon>Bacteria</taxon>
        <taxon>Pseudomonadati</taxon>
        <taxon>Pseudomonadota</taxon>
        <taxon>Gammaproteobacteria</taxon>
        <taxon>Alteromonadales</taxon>
        <taxon>Pseudoalteromonadaceae</taxon>
        <taxon>Pseudoalteromonas</taxon>
    </lineage>
</organism>
<evidence type="ECO:0000313" key="2">
    <source>
        <dbReference type="Proteomes" id="UP000307217"/>
    </source>
</evidence>
<name>A0A5S3VAS8_9GAMM</name>
<accession>A0A5S3VAS8</accession>
<evidence type="ECO:0008006" key="3">
    <source>
        <dbReference type="Google" id="ProtNLM"/>
    </source>
</evidence>
<dbReference type="Proteomes" id="UP000307217">
    <property type="component" value="Unassembled WGS sequence"/>
</dbReference>
<dbReference type="OrthoDB" id="7859710at2"/>
<comment type="caution">
    <text evidence="1">The sequence shown here is derived from an EMBL/GenBank/DDBJ whole genome shotgun (WGS) entry which is preliminary data.</text>
</comment>
<proteinExistence type="predicted"/>
<protein>
    <recommendedName>
        <fullName evidence="3">ABM domain-containing protein</fullName>
    </recommendedName>
</protein>
<dbReference type="AlphaFoldDB" id="A0A5S3VAS8"/>
<dbReference type="InterPro" id="IPR011008">
    <property type="entry name" value="Dimeric_a/b-barrel"/>
</dbReference>
<gene>
    <name evidence="1" type="ORF">CWC19_06425</name>
</gene>
<dbReference type="RefSeq" id="WP_138591051.1">
    <property type="nucleotide sequence ID" value="NZ_PNBX01000024.1"/>
</dbReference>
<reference evidence="1 2" key="1">
    <citation type="submission" date="2018-01" db="EMBL/GenBank/DDBJ databases">
        <authorList>
            <person name="Paulsen S."/>
            <person name="Gram L.K."/>
        </authorList>
    </citation>
    <scope>NUCLEOTIDE SEQUENCE [LARGE SCALE GENOMIC DNA]</scope>
    <source>
        <strain evidence="1 2">S3790</strain>
    </source>
</reference>
<dbReference type="SUPFAM" id="SSF54909">
    <property type="entry name" value="Dimeric alpha+beta barrel"/>
    <property type="match status" value="1"/>
</dbReference>